<keyword evidence="3" id="KW-1185">Reference proteome</keyword>
<keyword evidence="1" id="KW-0732">Signal</keyword>
<sequence>MTSLSLTMLVILILCVSVHAVTALSLSLTQKGTPHKELDKANSLVRLTASGVKSLKLDQNQPQEQKVSNNEINTCESCSSVSTISKEMNQRIIGIGVASGTSFKTDSTSILEAKDQRRHVRSMLGPAEHRIEETVITNASDTTEDMVEMDYAQPHRKPPIHNEKH</sequence>
<reference evidence="2 3" key="1">
    <citation type="submission" date="2024-08" db="EMBL/GenBank/DDBJ databases">
        <title>Insights into the chromosomal genome structure of Flemingia macrophylla.</title>
        <authorList>
            <person name="Ding Y."/>
            <person name="Zhao Y."/>
            <person name="Bi W."/>
            <person name="Wu M."/>
            <person name="Zhao G."/>
            <person name="Gong Y."/>
            <person name="Li W."/>
            <person name="Zhang P."/>
        </authorList>
    </citation>
    <scope>NUCLEOTIDE SEQUENCE [LARGE SCALE GENOMIC DNA]</scope>
    <source>
        <strain evidence="2">DYQJB</strain>
        <tissue evidence="2">Leaf</tissue>
    </source>
</reference>
<dbReference type="PANTHER" id="PTHR34961">
    <property type="entry name" value="TRANSMEMBRANE PROTEIN"/>
    <property type="match status" value="1"/>
</dbReference>
<evidence type="ECO:0000313" key="3">
    <source>
        <dbReference type="Proteomes" id="UP001603857"/>
    </source>
</evidence>
<dbReference type="InterPro" id="IPR053313">
    <property type="entry name" value="RGF"/>
</dbReference>
<feature type="signal peptide" evidence="1">
    <location>
        <begin position="1"/>
        <end position="20"/>
    </location>
</feature>
<proteinExistence type="predicted"/>
<protein>
    <submittedName>
        <fullName evidence="2">Uncharacterized protein</fullName>
    </submittedName>
</protein>
<dbReference type="InterPro" id="IPR049306">
    <property type="entry name" value="GLV1-2"/>
</dbReference>
<dbReference type="EMBL" id="JBGMDY010000001">
    <property type="protein sequence ID" value="KAL2348147.1"/>
    <property type="molecule type" value="Genomic_DNA"/>
</dbReference>
<dbReference type="PANTHER" id="PTHR34961:SF7">
    <property type="entry name" value="TRANSMEMBRANE PROTEIN"/>
    <property type="match status" value="1"/>
</dbReference>
<dbReference type="AlphaFoldDB" id="A0ABD1NJ32"/>
<dbReference type="Pfam" id="PF21529">
    <property type="entry name" value="GLV1-2"/>
    <property type="match status" value="1"/>
</dbReference>
<evidence type="ECO:0000256" key="1">
    <source>
        <dbReference type="SAM" id="SignalP"/>
    </source>
</evidence>
<name>A0ABD1NJ32_9FABA</name>
<feature type="chain" id="PRO_5044832569" evidence="1">
    <location>
        <begin position="21"/>
        <end position="165"/>
    </location>
</feature>
<comment type="caution">
    <text evidence="2">The sequence shown here is derived from an EMBL/GenBank/DDBJ whole genome shotgun (WGS) entry which is preliminary data.</text>
</comment>
<evidence type="ECO:0000313" key="2">
    <source>
        <dbReference type="EMBL" id="KAL2348147.1"/>
    </source>
</evidence>
<accession>A0ABD1NJ32</accession>
<gene>
    <name evidence="2" type="ORF">Fmac_002147</name>
</gene>
<organism evidence="2 3">
    <name type="scientific">Flemingia macrophylla</name>
    <dbReference type="NCBI Taxonomy" id="520843"/>
    <lineage>
        <taxon>Eukaryota</taxon>
        <taxon>Viridiplantae</taxon>
        <taxon>Streptophyta</taxon>
        <taxon>Embryophyta</taxon>
        <taxon>Tracheophyta</taxon>
        <taxon>Spermatophyta</taxon>
        <taxon>Magnoliopsida</taxon>
        <taxon>eudicotyledons</taxon>
        <taxon>Gunneridae</taxon>
        <taxon>Pentapetalae</taxon>
        <taxon>rosids</taxon>
        <taxon>fabids</taxon>
        <taxon>Fabales</taxon>
        <taxon>Fabaceae</taxon>
        <taxon>Papilionoideae</taxon>
        <taxon>50 kb inversion clade</taxon>
        <taxon>NPAAA clade</taxon>
        <taxon>indigoferoid/millettioid clade</taxon>
        <taxon>Phaseoleae</taxon>
        <taxon>Flemingia</taxon>
    </lineage>
</organism>
<dbReference type="Proteomes" id="UP001603857">
    <property type="component" value="Unassembled WGS sequence"/>
</dbReference>